<keyword evidence="3" id="KW-0349">Heme</keyword>
<dbReference type="Pfam" id="PF00067">
    <property type="entry name" value="p450"/>
    <property type="match status" value="2"/>
</dbReference>
<evidence type="ECO:0000256" key="7">
    <source>
        <dbReference type="ARBA" id="ARBA00023033"/>
    </source>
</evidence>
<accession>A0ABQ9MG73</accession>
<keyword evidence="4" id="KW-0479">Metal-binding</keyword>
<evidence type="ECO:0000313" key="10">
    <source>
        <dbReference type="Proteomes" id="UP001174677"/>
    </source>
</evidence>
<comment type="caution">
    <text evidence="9">The sequence shown here is derived from an EMBL/GenBank/DDBJ whole genome shotgun (WGS) entry which is preliminary data.</text>
</comment>
<feature type="chain" id="PRO_5046183541" description="Cytochrome P450" evidence="8">
    <location>
        <begin position="30"/>
        <end position="451"/>
    </location>
</feature>
<feature type="signal peptide" evidence="8">
    <location>
        <begin position="1"/>
        <end position="29"/>
    </location>
</feature>
<keyword evidence="5" id="KW-0560">Oxidoreductase</keyword>
<evidence type="ECO:0000256" key="6">
    <source>
        <dbReference type="ARBA" id="ARBA00023004"/>
    </source>
</evidence>
<dbReference type="EMBL" id="JARPOI010000006">
    <property type="protein sequence ID" value="KAJ9178393.1"/>
    <property type="molecule type" value="Genomic_DNA"/>
</dbReference>
<dbReference type="Gene3D" id="1.10.630.10">
    <property type="entry name" value="Cytochrome P450"/>
    <property type="match status" value="2"/>
</dbReference>
<dbReference type="InterPro" id="IPR002401">
    <property type="entry name" value="Cyt_P450_E_grp-I"/>
</dbReference>
<dbReference type="CDD" id="cd11072">
    <property type="entry name" value="CYP71-like"/>
    <property type="match status" value="1"/>
</dbReference>
<reference evidence="9" key="1">
    <citation type="journal article" date="2023" name="Plant Biotechnol. J.">
        <title>Chromosome-level wild Hevea brasiliensis genome provides new tools for genomic-assisted breeding and valuable loci to elevate rubber yield.</title>
        <authorList>
            <person name="Cheng H."/>
            <person name="Song X."/>
            <person name="Hu Y."/>
            <person name="Wu T."/>
            <person name="Yang Q."/>
            <person name="An Z."/>
            <person name="Feng S."/>
            <person name="Deng Z."/>
            <person name="Wu W."/>
            <person name="Zeng X."/>
            <person name="Tu M."/>
            <person name="Wang X."/>
            <person name="Huang H."/>
        </authorList>
    </citation>
    <scope>NUCLEOTIDE SEQUENCE</scope>
    <source>
        <strain evidence="9">MT/VB/25A 57/8</strain>
    </source>
</reference>
<dbReference type="PRINTS" id="PR00463">
    <property type="entry name" value="EP450I"/>
</dbReference>
<proteinExistence type="inferred from homology"/>
<keyword evidence="7" id="KW-0503">Monooxygenase</keyword>
<dbReference type="PANTHER" id="PTHR47955:SF19">
    <property type="entry name" value="CYTOCHROME P450 71A9-LIKE ISOFORM X1"/>
    <property type="match status" value="1"/>
</dbReference>
<gene>
    <name evidence="9" type="ORF">P3X46_010280</name>
</gene>
<comment type="cofactor">
    <cofactor evidence="1">
        <name>heme</name>
        <dbReference type="ChEBI" id="CHEBI:30413"/>
    </cofactor>
</comment>
<keyword evidence="6" id="KW-0408">Iron</keyword>
<evidence type="ECO:0000256" key="2">
    <source>
        <dbReference type="ARBA" id="ARBA00010617"/>
    </source>
</evidence>
<dbReference type="SUPFAM" id="SSF48264">
    <property type="entry name" value="Cytochrome P450"/>
    <property type="match status" value="1"/>
</dbReference>
<protein>
    <recommendedName>
        <fullName evidence="11">Cytochrome P450</fullName>
    </recommendedName>
</protein>
<dbReference type="InterPro" id="IPR001128">
    <property type="entry name" value="Cyt_P450"/>
</dbReference>
<evidence type="ECO:0000256" key="4">
    <source>
        <dbReference type="ARBA" id="ARBA00022723"/>
    </source>
</evidence>
<name>A0ABQ9MG73_HEVBR</name>
<evidence type="ECO:0008006" key="11">
    <source>
        <dbReference type="Google" id="ProtNLM"/>
    </source>
</evidence>
<evidence type="ECO:0000256" key="3">
    <source>
        <dbReference type="ARBA" id="ARBA00022617"/>
    </source>
</evidence>
<evidence type="ECO:0000256" key="1">
    <source>
        <dbReference type="ARBA" id="ARBA00001971"/>
    </source>
</evidence>
<keyword evidence="8" id="KW-0732">Signal</keyword>
<evidence type="ECO:0000256" key="5">
    <source>
        <dbReference type="ARBA" id="ARBA00023002"/>
    </source>
</evidence>
<keyword evidence="10" id="KW-1185">Reference proteome</keyword>
<comment type="similarity">
    <text evidence="2">Belongs to the cytochrome P450 family.</text>
</comment>
<dbReference type="Proteomes" id="UP001174677">
    <property type="component" value="Chromosome 6"/>
</dbReference>
<sequence>MVSPSLPMWSLSLLLFLPLFFICKRKLQGERQSKQLPPGPPRLPFIGNLHQLGVISDCSLWQLSKQYGPMMHFKLDRVPTVIISSVDAAKELSYNYLDVGFSPSADYWRKMRKICVLEPLSAKRVQSFQFLRDEEVASLVDSISKSASSATPVNLSEKFMSLTAKITCRAAFGRSFQGRQFGLERFQEVICEGMAMLWCFFTADLFPYVGWIVDRLAGLHGRHERIIQELDSFYQRVIDDHIEKGRKETGQEDITDVLLELERSQPESGAGGFQFSRDHIKAILMTPRVMRKAQEEIRTCVGDKRKVSESDIDKLEYLKMVLKETLRLHPLGLLVRETMSKINISGYEIYPKTLIQVNVRAIGRDPKIWKNPEEFFPEMFMDNQFDFNGRSCPGMAMGLALVELALANLLFCFDWKLPYNMKEDINMEEAPGIVTGKKAALLLLPIKYPNA</sequence>
<dbReference type="InterPro" id="IPR036396">
    <property type="entry name" value="Cyt_P450_sf"/>
</dbReference>
<organism evidence="9 10">
    <name type="scientific">Hevea brasiliensis</name>
    <name type="common">Para rubber tree</name>
    <name type="synonym">Siphonia brasiliensis</name>
    <dbReference type="NCBI Taxonomy" id="3981"/>
    <lineage>
        <taxon>Eukaryota</taxon>
        <taxon>Viridiplantae</taxon>
        <taxon>Streptophyta</taxon>
        <taxon>Embryophyta</taxon>
        <taxon>Tracheophyta</taxon>
        <taxon>Spermatophyta</taxon>
        <taxon>Magnoliopsida</taxon>
        <taxon>eudicotyledons</taxon>
        <taxon>Gunneridae</taxon>
        <taxon>Pentapetalae</taxon>
        <taxon>rosids</taxon>
        <taxon>fabids</taxon>
        <taxon>Malpighiales</taxon>
        <taxon>Euphorbiaceae</taxon>
        <taxon>Crotonoideae</taxon>
        <taxon>Micrandreae</taxon>
        <taxon>Hevea</taxon>
    </lineage>
</organism>
<dbReference type="PANTHER" id="PTHR47955">
    <property type="entry name" value="CYTOCHROME P450 FAMILY 71 PROTEIN"/>
    <property type="match status" value="1"/>
</dbReference>
<evidence type="ECO:0000256" key="8">
    <source>
        <dbReference type="SAM" id="SignalP"/>
    </source>
</evidence>
<evidence type="ECO:0000313" key="9">
    <source>
        <dbReference type="EMBL" id="KAJ9178393.1"/>
    </source>
</evidence>